<dbReference type="PANTHER" id="PTHR37804:SF1">
    <property type="entry name" value="CDAA REGULATORY PROTEIN CDAR"/>
    <property type="match status" value="1"/>
</dbReference>
<keyword evidence="1" id="KW-1133">Transmembrane helix</keyword>
<accession>A0A429X6I7</accession>
<comment type="caution">
    <text evidence="2">The sequence shown here is derived from an EMBL/GenBank/DDBJ whole genome shotgun (WGS) entry which is preliminary data.</text>
</comment>
<dbReference type="InterPro" id="IPR012505">
    <property type="entry name" value="YbbR"/>
</dbReference>
<evidence type="ECO:0000313" key="3">
    <source>
        <dbReference type="Proteomes" id="UP000287296"/>
    </source>
</evidence>
<evidence type="ECO:0000256" key="1">
    <source>
        <dbReference type="SAM" id="Phobius"/>
    </source>
</evidence>
<dbReference type="Gene3D" id="2.170.120.40">
    <property type="entry name" value="YbbR-like domain"/>
    <property type="match status" value="2"/>
</dbReference>
<dbReference type="InterPro" id="IPR053154">
    <property type="entry name" value="c-di-AMP_regulator"/>
</dbReference>
<sequence length="458" mass="52071">MYPYRSMVNCLETCLLKNLRNFWKRNGRNRLPHHFGKERGRNRMDKFMDNPWFVRIVAMALAFLMFLSVQDMGNKNGASRPNGMENNEVETITDVPLEKYYDSENLVVTGVPDTVEVTIEGQRRFVEATKRQRDFTVYVDLSDLSIGNHRVPILYKNFSDKLKVKVEPVYVEISIQEKMTKEFDVEPEFNNNILAEGFEAERPMVEPNKVQITAGKETLEKISYVKASIDAKGLITDTIERDTKVTVLDRELNKLDVYVEPEYVTVTVPVNNPRKTVPLKIKQVGTPPDGIVIKRMEPDLDEVMIFGWTEILKSIDEIEVEVDVSKVDKDNVLDVPIIYPEGVNKITPERVKVKVVTDKGKKSEETNVSEVPIDSKGLAEGLDVEFLTPKDGAVSIKLEGSKDQLKKAQEGAFEVFMNMEGLQAGDHEVNLEVKGPKDVKWELSTDTAKIRIKEKGTV</sequence>
<organism evidence="2 3">
    <name type="scientific">Siminovitchia terrae</name>
    <name type="common">Bacillus terrae</name>
    <dbReference type="NCBI Taxonomy" id="1914933"/>
    <lineage>
        <taxon>Bacteria</taxon>
        <taxon>Bacillati</taxon>
        <taxon>Bacillota</taxon>
        <taxon>Bacilli</taxon>
        <taxon>Bacillales</taxon>
        <taxon>Bacillaceae</taxon>
        <taxon>Siminovitchia</taxon>
    </lineage>
</organism>
<dbReference type="AlphaFoldDB" id="A0A429X6I7"/>
<dbReference type="PANTHER" id="PTHR37804">
    <property type="entry name" value="CDAA REGULATORY PROTEIN CDAR"/>
    <property type="match status" value="1"/>
</dbReference>
<name>A0A429X6I7_SIMTE</name>
<dbReference type="Gene3D" id="2.170.120.30">
    <property type="match status" value="2"/>
</dbReference>
<dbReference type="Pfam" id="PF07949">
    <property type="entry name" value="YbbR"/>
    <property type="match status" value="3"/>
</dbReference>
<feature type="transmembrane region" description="Helical" evidence="1">
    <location>
        <begin position="52"/>
        <end position="69"/>
    </location>
</feature>
<keyword evidence="1" id="KW-0472">Membrane</keyword>
<dbReference type="EMBL" id="QYTW02000014">
    <property type="protein sequence ID" value="RST59036.1"/>
    <property type="molecule type" value="Genomic_DNA"/>
</dbReference>
<dbReference type="Proteomes" id="UP000287296">
    <property type="component" value="Unassembled WGS sequence"/>
</dbReference>
<keyword evidence="1" id="KW-0812">Transmembrane</keyword>
<evidence type="ECO:0000313" key="2">
    <source>
        <dbReference type="EMBL" id="RST59036.1"/>
    </source>
</evidence>
<proteinExistence type="predicted"/>
<dbReference type="OrthoDB" id="2960905at2"/>
<reference evidence="2 3" key="1">
    <citation type="submission" date="2018-12" db="EMBL/GenBank/DDBJ databases">
        <authorList>
            <person name="Sun L."/>
            <person name="Chen Z."/>
        </authorList>
    </citation>
    <scope>NUCLEOTIDE SEQUENCE [LARGE SCALE GENOMIC DNA]</scope>
    <source>
        <strain evidence="2 3">LMG 29736</strain>
    </source>
</reference>
<gene>
    <name evidence="2" type="ORF">D5F11_014225</name>
</gene>
<protein>
    <submittedName>
        <fullName evidence="2">YbbR-like domain-containing protein</fullName>
    </submittedName>
</protein>